<dbReference type="Proteomes" id="UP000288178">
    <property type="component" value="Unassembled WGS sequence"/>
</dbReference>
<reference evidence="3 4" key="1">
    <citation type="submission" date="2019-01" db="EMBL/GenBank/DDBJ databases">
        <authorList>
            <person name="Chen W.-M."/>
        </authorList>
    </citation>
    <scope>NUCLEOTIDE SEQUENCE [LARGE SCALE GENOMIC DNA]</scope>
    <source>
        <strain evidence="3 4">ICH-3</strain>
    </source>
</reference>
<evidence type="ECO:0000259" key="2">
    <source>
        <dbReference type="Pfam" id="PF14213"/>
    </source>
</evidence>
<comment type="caution">
    <text evidence="3">The sequence shown here is derived from an EMBL/GenBank/DDBJ whole genome shotgun (WGS) entry which is preliminary data.</text>
</comment>
<accession>A0A437JW45</accession>
<feature type="domain" description="DUF4325" evidence="2">
    <location>
        <begin position="272"/>
        <end position="322"/>
    </location>
</feature>
<proteinExistence type="predicted"/>
<feature type="domain" description="Histidine kinase/HSP90-like ATPase" evidence="1">
    <location>
        <begin position="102"/>
        <end position="226"/>
    </location>
</feature>
<evidence type="ECO:0000313" key="4">
    <source>
        <dbReference type="Proteomes" id="UP000288178"/>
    </source>
</evidence>
<dbReference type="Gene3D" id="3.30.565.10">
    <property type="entry name" value="Histidine kinase-like ATPase, C-terminal domain"/>
    <property type="match status" value="1"/>
</dbReference>
<dbReference type="Pfam" id="PF02518">
    <property type="entry name" value="HATPase_c"/>
    <property type="match status" value="1"/>
</dbReference>
<evidence type="ECO:0000259" key="1">
    <source>
        <dbReference type="Pfam" id="PF02518"/>
    </source>
</evidence>
<dbReference type="InterPro" id="IPR025474">
    <property type="entry name" value="DUF4325"/>
</dbReference>
<protein>
    <submittedName>
        <fullName evidence="3">DUF4325 domain-containing protein</fullName>
    </submittedName>
</protein>
<gene>
    <name evidence="3" type="ORF">ENE75_12370</name>
</gene>
<organism evidence="3 4">
    <name type="scientific">Rubrivivax albus</name>
    <dbReference type="NCBI Taxonomy" id="2499835"/>
    <lineage>
        <taxon>Bacteria</taxon>
        <taxon>Pseudomonadati</taxon>
        <taxon>Pseudomonadota</taxon>
        <taxon>Betaproteobacteria</taxon>
        <taxon>Burkholderiales</taxon>
        <taxon>Sphaerotilaceae</taxon>
        <taxon>Rubrivivax</taxon>
    </lineage>
</organism>
<dbReference type="SUPFAM" id="SSF55874">
    <property type="entry name" value="ATPase domain of HSP90 chaperone/DNA topoisomerase II/histidine kinase"/>
    <property type="match status" value="1"/>
</dbReference>
<name>A0A437JW45_9BURK</name>
<dbReference type="InterPro" id="IPR003594">
    <property type="entry name" value="HATPase_dom"/>
</dbReference>
<dbReference type="RefSeq" id="WP_128198606.1">
    <property type="nucleotide sequence ID" value="NZ_SACT01000003.1"/>
</dbReference>
<dbReference type="InterPro" id="IPR036890">
    <property type="entry name" value="HATPase_C_sf"/>
</dbReference>
<dbReference type="Pfam" id="PF14213">
    <property type="entry name" value="DUF4325"/>
    <property type="match status" value="1"/>
</dbReference>
<dbReference type="AlphaFoldDB" id="A0A437JW45"/>
<dbReference type="OrthoDB" id="1778336at2"/>
<evidence type="ECO:0000313" key="3">
    <source>
        <dbReference type="EMBL" id="RVT51605.1"/>
    </source>
</evidence>
<sequence length="334" mass="37230">MPRPTLASATTWITAAATHHPDDLIDHLMLCLGISRRRTRRLLGQLVDAHWLVEEGSKRRPHYRPGPMRQVVRRYALAGLAEDCPWAQDFAPFFDLRPNVARLAQHAFTELLNNAIDHSGGSGVTVSMRQTGLHLQMLVSDDGCGLFQRIEQAWQIDDPRLAMLELGKGKLTTQPARHLGQGLFYVARAADVFDLHANRHGFQRRPGHSGWADVRPIERQGTSIYLAIALDTPRTLDQVLRSHADDGYGFDHTEVSLRLLTGPSTWLESRAQARRVTARLSAFRRAHLDFSGIDEIGPAFADELFRVYASAHPQVQLVPEAAAPRVAAMIASVQ</sequence>
<keyword evidence="4" id="KW-1185">Reference proteome</keyword>
<dbReference type="EMBL" id="SACT01000003">
    <property type="protein sequence ID" value="RVT51605.1"/>
    <property type="molecule type" value="Genomic_DNA"/>
</dbReference>